<organism evidence="4">
    <name type="scientific">freshwater metagenome</name>
    <dbReference type="NCBI Taxonomy" id="449393"/>
    <lineage>
        <taxon>unclassified sequences</taxon>
        <taxon>metagenomes</taxon>
        <taxon>ecological metagenomes</taxon>
    </lineage>
</organism>
<evidence type="ECO:0000313" key="4">
    <source>
        <dbReference type="EMBL" id="KGA18212.1"/>
    </source>
</evidence>
<dbReference type="SUPFAM" id="SSF46785">
    <property type="entry name" value="Winged helix' DNA-binding domain"/>
    <property type="match status" value="1"/>
</dbReference>
<dbReference type="InterPro" id="IPR036388">
    <property type="entry name" value="WH-like_DNA-bd_sf"/>
</dbReference>
<dbReference type="PRINTS" id="PR00035">
    <property type="entry name" value="HTHGNTR"/>
</dbReference>
<dbReference type="InterPro" id="IPR036390">
    <property type="entry name" value="WH_DNA-bd_sf"/>
</dbReference>
<proteinExistence type="predicted"/>
<comment type="caution">
    <text evidence="4">The sequence shown here is derived from an EMBL/GenBank/DDBJ whole genome shotgun (WGS) entry which is preliminary data.</text>
</comment>
<reference evidence="4" key="1">
    <citation type="submission" date="2014-06" db="EMBL/GenBank/DDBJ databases">
        <title>Key roles for freshwater Actinobacteria revealed by deep metagenomic sequencing.</title>
        <authorList>
            <person name="Ghai R."/>
            <person name="Mizuno C.M."/>
            <person name="Picazo A."/>
            <person name="Camacho A."/>
            <person name="Rodriguez-Valera F."/>
        </authorList>
    </citation>
    <scope>NUCLEOTIDE SEQUENCE</scope>
</reference>
<evidence type="ECO:0000256" key="3">
    <source>
        <dbReference type="ARBA" id="ARBA00023163"/>
    </source>
</evidence>
<protein>
    <recommendedName>
        <fullName evidence="5">Helix-turn-helix domain-containing protein</fullName>
    </recommendedName>
</protein>
<name>A0A094Q494_9ZZZZ</name>
<dbReference type="GO" id="GO:0003677">
    <property type="term" value="F:DNA binding"/>
    <property type="evidence" value="ECO:0007669"/>
    <property type="project" value="UniProtKB-KW"/>
</dbReference>
<dbReference type="EMBL" id="JNSL01000047">
    <property type="protein sequence ID" value="KGA18212.1"/>
    <property type="molecule type" value="Genomic_DNA"/>
</dbReference>
<sequence length="134" mass="15761">MTTRKLDAFDPYRWAWKVRGITPTQKLVLLSIVSYYNTAKRVSFPSQSTIAADTGLSRRTVQRASQDLEELGLIHKQKLKTDTGQHWWTRYRLPHLDPESLLQWDGTPRESEVGFWWHGYDRDTGKRELLIDDE</sequence>
<keyword evidence="1" id="KW-0805">Transcription regulation</keyword>
<keyword evidence="3" id="KW-0804">Transcription</keyword>
<dbReference type="GO" id="GO:0003700">
    <property type="term" value="F:DNA-binding transcription factor activity"/>
    <property type="evidence" value="ECO:0007669"/>
    <property type="project" value="InterPro"/>
</dbReference>
<evidence type="ECO:0008006" key="5">
    <source>
        <dbReference type="Google" id="ProtNLM"/>
    </source>
</evidence>
<dbReference type="Gene3D" id="1.10.10.10">
    <property type="entry name" value="Winged helix-like DNA-binding domain superfamily/Winged helix DNA-binding domain"/>
    <property type="match status" value="1"/>
</dbReference>
<dbReference type="AlphaFoldDB" id="A0A094Q494"/>
<keyword evidence="2" id="KW-0238">DNA-binding</keyword>
<gene>
    <name evidence="4" type="ORF">GM51_8885</name>
</gene>
<evidence type="ECO:0000256" key="2">
    <source>
        <dbReference type="ARBA" id="ARBA00023125"/>
    </source>
</evidence>
<dbReference type="InterPro" id="IPR000524">
    <property type="entry name" value="Tscrpt_reg_HTH_GntR"/>
</dbReference>
<accession>A0A094Q494</accession>
<evidence type="ECO:0000256" key="1">
    <source>
        <dbReference type="ARBA" id="ARBA00023015"/>
    </source>
</evidence>
<dbReference type="Pfam" id="PF13730">
    <property type="entry name" value="HTH_36"/>
    <property type="match status" value="1"/>
</dbReference>